<name>A0ABX6M4W0_9BURK</name>
<gene>
    <name evidence="1" type="ORF">HH213_03980</name>
</gene>
<dbReference type="Proteomes" id="UP000503117">
    <property type="component" value="Chromosome"/>
</dbReference>
<proteinExistence type="predicted"/>
<evidence type="ECO:0000313" key="1">
    <source>
        <dbReference type="EMBL" id="QJD89339.1"/>
    </source>
</evidence>
<protein>
    <submittedName>
        <fullName evidence="1">Uncharacterized protein</fullName>
    </submittedName>
</protein>
<accession>A0ABX6M4W0</accession>
<keyword evidence="2" id="KW-1185">Reference proteome</keyword>
<evidence type="ECO:0000313" key="2">
    <source>
        <dbReference type="Proteomes" id="UP000503117"/>
    </source>
</evidence>
<dbReference type="RefSeq" id="WP_110844678.1">
    <property type="nucleotide sequence ID" value="NZ_CP051684.1"/>
</dbReference>
<sequence>MKAAFDEFIRQHKMTGSQKADGYSTHVLERLMGREKDIAFKLLEQELPWSAHWIFLIDAERAVAVLKAQEQALRGDPHGDVYMIQQNLVSYTGDLLYQKHMIEDYPNYIEKKRPLVVDAVHRTPANADTVSFFRRVILFEVNPNAVARASRHLLDSLGFSCATELSKKDYDQLTSHLRSEDDELKQKALKQIGVVA</sequence>
<dbReference type="EMBL" id="CP051684">
    <property type="protein sequence ID" value="QJD89339.1"/>
    <property type="molecule type" value="Genomic_DNA"/>
</dbReference>
<organism evidence="1 2">
    <name type="scientific">Duganella dendranthematis</name>
    <dbReference type="NCBI Taxonomy" id="2728021"/>
    <lineage>
        <taxon>Bacteria</taxon>
        <taxon>Pseudomonadati</taxon>
        <taxon>Pseudomonadota</taxon>
        <taxon>Betaproteobacteria</taxon>
        <taxon>Burkholderiales</taxon>
        <taxon>Oxalobacteraceae</taxon>
        <taxon>Telluria group</taxon>
        <taxon>Duganella</taxon>
    </lineage>
</organism>
<reference evidence="1 2" key="1">
    <citation type="submission" date="2020-04" db="EMBL/GenBank/DDBJ databases">
        <title>Genome sequencing of novel species.</title>
        <authorList>
            <person name="Heo J."/>
            <person name="Kim S.-J."/>
            <person name="Kim J.-S."/>
            <person name="Hong S.-B."/>
            <person name="Kwon S.-W."/>
        </authorList>
    </citation>
    <scope>NUCLEOTIDE SEQUENCE [LARGE SCALE GENOMIC DNA]</scope>
    <source>
        <strain evidence="1 2">AF9R3</strain>
    </source>
</reference>